<keyword evidence="1" id="KW-0472">Membrane</keyword>
<dbReference type="RefSeq" id="WP_020220904.1">
    <property type="nucleotide sequence ID" value="NZ_BANO01000017.1"/>
</dbReference>
<proteinExistence type="predicted"/>
<feature type="transmembrane region" description="Helical" evidence="1">
    <location>
        <begin position="128"/>
        <end position="153"/>
    </location>
</feature>
<accession>U3A380</accession>
<feature type="transmembrane region" description="Helical" evidence="1">
    <location>
        <begin position="58"/>
        <end position="80"/>
    </location>
</feature>
<dbReference type="PANTHER" id="PTHR37692:SF1">
    <property type="entry name" value="DUF420 DOMAIN-CONTAINING PROTEIN"/>
    <property type="match status" value="1"/>
</dbReference>
<feature type="transmembrane region" description="Helical" evidence="1">
    <location>
        <begin position="92"/>
        <end position="108"/>
    </location>
</feature>
<dbReference type="PANTHER" id="PTHR37692">
    <property type="entry name" value="HYPOTHETICAL MEMBRANE SPANNING PROTEIN"/>
    <property type="match status" value="1"/>
</dbReference>
<dbReference type="AlphaFoldDB" id="U3A380"/>
<keyword evidence="3" id="KW-1185">Reference proteome</keyword>
<evidence type="ECO:0000313" key="2">
    <source>
        <dbReference type="EMBL" id="GAD52109.1"/>
    </source>
</evidence>
<dbReference type="EMBL" id="BATA01000015">
    <property type="protein sequence ID" value="GAD52109.1"/>
    <property type="molecule type" value="Genomic_DNA"/>
</dbReference>
<organism evidence="2 3">
    <name type="scientific">Halarchaeum acidiphilum MH1-52-1</name>
    <dbReference type="NCBI Taxonomy" id="1261545"/>
    <lineage>
        <taxon>Archaea</taxon>
        <taxon>Methanobacteriati</taxon>
        <taxon>Methanobacteriota</taxon>
        <taxon>Stenosarchaea group</taxon>
        <taxon>Halobacteria</taxon>
        <taxon>Halobacteriales</taxon>
        <taxon>Halobacteriaceae</taxon>
    </lineage>
</organism>
<evidence type="ECO:0008006" key="4">
    <source>
        <dbReference type="Google" id="ProtNLM"/>
    </source>
</evidence>
<sequence>MADADAVRRDVPLVSLPRVRKHVLGVTAVVTIVAYALVGLTFAGMLPYPSISKATVGVLEWVITLLNAVSLVALCLGWYYVRRGRIRAHRRAMLTGIATIVVFLVLYLEKVGGGGIKEFVGPAWVKAYVYLPMLGIHEILSALAVPLVAYALVVGLTTPIRDLPNTAHPRVGRWAAVTWILSLLLGIVTFVLINLVYDWTFQSTLPF</sequence>
<reference evidence="2 3" key="1">
    <citation type="submission" date="2013-09" db="EMBL/GenBank/DDBJ databases">
        <title>Whole genome sequencing of Halarchaeum acidiphilum strain MH1-52-1.</title>
        <authorList>
            <person name="Shimane Y."/>
            <person name="Minegishi H."/>
            <person name="Nishi S."/>
            <person name="Echigo A."/>
            <person name="Shuto A."/>
            <person name="Konishi M."/>
            <person name="Ito T."/>
            <person name="Ohkuma M."/>
            <person name="Ohta Y."/>
            <person name="Nagano Y."/>
            <person name="Tsubouchi T."/>
            <person name="Mori K."/>
            <person name="Usui K."/>
            <person name="Kamekura M."/>
            <person name="Usami R."/>
            <person name="Takaki Y."/>
            <person name="Hatada Y."/>
        </authorList>
    </citation>
    <scope>NUCLEOTIDE SEQUENCE [LARGE SCALE GENOMIC DNA]</scope>
    <source>
        <strain evidence="2 3">JCM 16109</strain>
    </source>
</reference>
<dbReference type="Pfam" id="PF04238">
    <property type="entry name" value="DUF420"/>
    <property type="match status" value="1"/>
</dbReference>
<name>U3A380_9EURY</name>
<feature type="transmembrane region" description="Helical" evidence="1">
    <location>
        <begin position="174"/>
        <end position="197"/>
    </location>
</feature>
<comment type="caution">
    <text evidence="2">The sequence shown here is derived from an EMBL/GenBank/DDBJ whole genome shotgun (WGS) entry which is preliminary data.</text>
</comment>
<dbReference type="InterPro" id="IPR007352">
    <property type="entry name" value="DUF420"/>
</dbReference>
<evidence type="ECO:0000256" key="1">
    <source>
        <dbReference type="SAM" id="Phobius"/>
    </source>
</evidence>
<dbReference type="OrthoDB" id="213478at2157"/>
<dbReference type="eggNOG" id="arCOG02865">
    <property type="taxonomic scope" value="Archaea"/>
</dbReference>
<evidence type="ECO:0000313" key="3">
    <source>
        <dbReference type="Proteomes" id="UP000016986"/>
    </source>
</evidence>
<gene>
    <name evidence="2" type="ORF">MBEHAL_0869</name>
</gene>
<keyword evidence="1" id="KW-1133">Transmembrane helix</keyword>
<dbReference type="Proteomes" id="UP000016986">
    <property type="component" value="Unassembled WGS sequence"/>
</dbReference>
<protein>
    <recommendedName>
        <fullName evidence="4">DUF420 domain-containing protein</fullName>
    </recommendedName>
</protein>
<keyword evidence="1" id="KW-0812">Transmembrane</keyword>
<feature type="transmembrane region" description="Helical" evidence="1">
    <location>
        <begin position="23"/>
        <end position="46"/>
    </location>
</feature>